<gene>
    <name evidence="4" type="ORF">ABVK25_011355</name>
</gene>
<keyword evidence="2" id="KW-0342">GTP-binding</keyword>
<reference evidence="4 5" key="1">
    <citation type="submission" date="2024-09" db="EMBL/GenBank/DDBJ databases">
        <title>Rethinking Asexuality: The Enigmatic Case of Functional Sexual Genes in Lepraria (Stereocaulaceae).</title>
        <authorList>
            <person name="Doellman M."/>
            <person name="Sun Y."/>
            <person name="Barcenas-Pena A."/>
            <person name="Lumbsch H.T."/>
            <person name="Grewe F."/>
        </authorList>
    </citation>
    <scope>NUCLEOTIDE SEQUENCE [LARGE SCALE GENOMIC DNA]</scope>
    <source>
        <strain evidence="4 5">Grewe 0041</strain>
    </source>
</reference>
<accession>A0ABR4ARD4</accession>
<dbReference type="PANTHER" id="PTHR11566:SF149">
    <property type="entry name" value="GTPASE, PUTATIVE (AFU_ORTHOLOGUE AFUA_6G11890)-RELATED"/>
    <property type="match status" value="1"/>
</dbReference>
<feature type="domain" description="Dynamin-type G" evidence="3">
    <location>
        <begin position="36"/>
        <end position="321"/>
    </location>
</feature>
<dbReference type="InterPro" id="IPR000375">
    <property type="entry name" value="Dynamin_stalk"/>
</dbReference>
<evidence type="ECO:0000256" key="1">
    <source>
        <dbReference type="ARBA" id="ARBA00022741"/>
    </source>
</evidence>
<name>A0ABR4ARD4_9LECA</name>
<dbReference type="SUPFAM" id="SSF52540">
    <property type="entry name" value="P-loop containing nucleoside triphosphate hydrolases"/>
    <property type="match status" value="1"/>
</dbReference>
<organism evidence="4 5">
    <name type="scientific">Lepraria finkii</name>
    <dbReference type="NCBI Taxonomy" id="1340010"/>
    <lineage>
        <taxon>Eukaryota</taxon>
        <taxon>Fungi</taxon>
        <taxon>Dikarya</taxon>
        <taxon>Ascomycota</taxon>
        <taxon>Pezizomycotina</taxon>
        <taxon>Lecanoromycetes</taxon>
        <taxon>OSLEUM clade</taxon>
        <taxon>Lecanoromycetidae</taxon>
        <taxon>Lecanorales</taxon>
        <taxon>Lecanorineae</taxon>
        <taxon>Stereocaulaceae</taxon>
        <taxon>Lepraria</taxon>
    </lineage>
</organism>
<evidence type="ECO:0000256" key="2">
    <source>
        <dbReference type="ARBA" id="ARBA00023134"/>
    </source>
</evidence>
<dbReference type="Pfam" id="PF01031">
    <property type="entry name" value="Dynamin_M"/>
    <property type="match status" value="1"/>
</dbReference>
<keyword evidence="1" id="KW-0547">Nucleotide-binding</keyword>
<dbReference type="InterPro" id="IPR022812">
    <property type="entry name" value="Dynamin"/>
</dbReference>
<evidence type="ECO:0000313" key="5">
    <source>
        <dbReference type="Proteomes" id="UP001590951"/>
    </source>
</evidence>
<dbReference type="Gene3D" id="3.40.50.300">
    <property type="entry name" value="P-loop containing nucleotide triphosphate hydrolases"/>
    <property type="match status" value="1"/>
</dbReference>
<dbReference type="PRINTS" id="PR00195">
    <property type="entry name" value="DYNAMIN"/>
</dbReference>
<dbReference type="InterPro" id="IPR045063">
    <property type="entry name" value="Dynamin_N"/>
</dbReference>
<dbReference type="InterPro" id="IPR001401">
    <property type="entry name" value="Dynamin_GTPase"/>
</dbReference>
<evidence type="ECO:0000259" key="3">
    <source>
        <dbReference type="PROSITE" id="PS51718"/>
    </source>
</evidence>
<comment type="caution">
    <text evidence="4">The sequence shown here is derived from an EMBL/GenBank/DDBJ whole genome shotgun (WGS) entry which is preliminary data.</text>
</comment>
<dbReference type="InterPro" id="IPR030381">
    <property type="entry name" value="G_DYNAMIN_dom"/>
</dbReference>
<dbReference type="EMBL" id="JBHFEH010000094">
    <property type="protein sequence ID" value="KAL2047805.1"/>
    <property type="molecule type" value="Genomic_DNA"/>
</dbReference>
<dbReference type="PROSITE" id="PS51718">
    <property type="entry name" value="G_DYNAMIN_2"/>
    <property type="match status" value="1"/>
</dbReference>
<dbReference type="InterPro" id="IPR027417">
    <property type="entry name" value="P-loop_NTPase"/>
</dbReference>
<dbReference type="CDD" id="cd08771">
    <property type="entry name" value="DLP_1"/>
    <property type="match status" value="1"/>
</dbReference>
<dbReference type="Proteomes" id="UP001590951">
    <property type="component" value="Unassembled WGS sequence"/>
</dbReference>
<protein>
    <recommendedName>
        <fullName evidence="3">Dynamin-type G domain-containing protein</fullName>
    </recommendedName>
</protein>
<dbReference type="SMART" id="SM00053">
    <property type="entry name" value="DYNc"/>
    <property type="match status" value="1"/>
</dbReference>
<evidence type="ECO:0000313" key="4">
    <source>
        <dbReference type="EMBL" id="KAL2047805.1"/>
    </source>
</evidence>
<dbReference type="PANTHER" id="PTHR11566">
    <property type="entry name" value="DYNAMIN"/>
    <property type="match status" value="1"/>
</dbReference>
<sequence>MVSVTDPAKLEHLQTREQIKLLDVIDALRAEGLSEYTALPQLIVCGDQSSGKSSVLEAISGVPFPRKDALCTRFATEVILRRATDEFISVSLVPGKTRSSQDRDILSGFHHDLSSREEFPELFEKAKNAMGLDALGSRAFSEDILRVEVSGPTHPQLTVVDLPGLIHSENKKQSARDVSLVHKLVESYMESERSIILAVVSAMNEFANQIVLKKARDVDPEGKRTIGIITKPDTLRVGTTLEREFLALARNEDVKFERGWHVVKNLDLGADEGETKDRDSEESLFFEKSNFKSLPPSSIGISSLRHRLSQVLFDQVRSELPKLVEDIRSGIATTRDGLDKLGPSRVTPQEAESFFDKNQPRVPDTLQGCCQRPV</sequence>
<dbReference type="Pfam" id="PF00350">
    <property type="entry name" value="Dynamin_N"/>
    <property type="match status" value="1"/>
</dbReference>
<proteinExistence type="predicted"/>
<keyword evidence="5" id="KW-1185">Reference proteome</keyword>